<dbReference type="Proteomes" id="UP000191040">
    <property type="component" value="Chromosome I"/>
</dbReference>
<feature type="binding site" evidence="13">
    <location>
        <position position="176"/>
    </location>
    <ligand>
        <name>Ca(2+)</name>
        <dbReference type="ChEBI" id="CHEBI:29108"/>
    </ligand>
</feature>
<keyword evidence="8 13" id="KW-0460">Magnesium</keyword>
<protein>
    <recommendedName>
        <fullName evidence="4">fumarylacetoacetase</fullName>
        <ecNumber evidence="4">3.7.1.2</ecNumber>
    </recommendedName>
</protein>
<feature type="active site" description="Proton acceptor" evidence="11">
    <location>
        <position position="109"/>
    </location>
</feature>
<dbReference type="InterPro" id="IPR015377">
    <property type="entry name" value="Fumarylacetoacetase_N"/>
</dbReference>
<comment type="cofactor">
    <cofactor evidence="2 13">
        <name>Mg(2+)</name>
        <dbReference type="ChEBI" id="CHEBI:18420"/>
    </cofactor>
</comment>
<feature type="binding site" evidence="12">
    <location>
        <position position="104"/>
    </location>
    <ligand>
        <name>substrate</name>
    </ligand>
</feature>
<comment type="pathway">
    <text evidence="3">Amino-acid degradation; L-phenylalanine degradation; acetoacetate and fumarate from L-phenylalanine: step 6/6.</text>
</comment>
<keyword evidence="10" id="KW-0585">Phenylalanine catabolism</keyword>
<dbReference type="RefSeq" id="WP_078698430.1">
    <property type="nucleotide sequence ID" value="NZ_LT796768.1"/>
</dbReference>
<feature type="domain" description="Fumarylacetoacetase-like C-terminal" evidence="14">
    <location>
        <begin position="101"/>
        <end position="362"/>
    </location>
</feature>
<dbReference type="InterPro" id="IPR036462">
    <property type="entry name" value="Fumarylacetoacetase_N_sf"/>
</dbReference>
<feature type="binding site" evidence="12">
    <location>
        <position position="118"/>
    </location>
    <ligand>
        <name>substrate</name>
    </ligand>
</feature>
<evidence type="ECO:0000313" key="16">
    <source>
        <dbReference type="EMBL" id="SKB03299.1"/>
    </source>
</evidence>
<dbReference type="SUPFAM" id="SSF56529">
    <property type="entry name" value="FAH"/>
    <property type="match status" value="1"/>
</dbReference>
<dbReference type="GO" id="GO:0006572">
    <property type="term" value="P:L-tyrosine catabolic process"/>
    <property type="evidence" value="ECO:0007669"/>
    <property type="project" value="UniProtKB-KW"/>
</dbReference>
<proteinExistence type="predicted"/>
<keyword evidence="7 13" id="KW-0106">Calcium</keyword>
<feature type="binding site" evidence="13">
    <location>
        <position position="208"/>
    </location>
    <ligand>
        <name>Mg(2+)</name>
        <dbReference type="ChEBI" id="CHEBI:18420"/>
    </ligand>
</feature>
<dbReference type="PANTHER" id="PTHR43069:SF2">
    <property type="entry name" value="FUMARYLACETOACETASE"/>
    <property type="match status" value="1"/>
</dbReference>
<evidence type="ECO:0000256" key="10">
    <source>
        <dbReference type="ARBA" id="ARBA00023232"/>
    </source>
</evidence>
<feature type="binding site" evidence="13">
    <location>
        <position position="232"/>
    </location>
    <ligand>
        <name>Mg(2+)</name>
        <dbReference type="ChEBI" id="CHEBI:18420"/>
    </ligand>
</feature>
<gene>
    <name evidence="16" type="ORF">SAMN06295964_0216</name>
</gene>
<dbReference type="Pfam" id="PF01557">
    <property type="entry name" value="FAA_hydrolase"/>
    <property type="match status" value="1"/>
</dbReference>
<evidence type="ECO:0000256" key="6">
    <source>
        <dbReference type="ARBA" id="ARBA00022801"/>
    </source>
</evidence>
<evidence type="ECO:0000256" key="4">
    <source>
        <dbReference type="ARBA" id="ARBA00012094"/>
    </source>
</evidence>
<evidence type="ECO:0000256" key="3">
    <source>
        <dbReference type="ARBA" id="ARBA00004782"/>
    </source>
</evidence>
<dbReference type="AlphaFoldDB" id="A0A1T4YNB9"/>
<dbReference type="OrthoDB" id="3766879at2"/>
<feature type="binding site" evidence="13">
    <location>
        <position position="208"/>
    </location>
    <ligand>
        <name>Ca(2+)</name>
        <dbReference type="ChEBI" id="CHEBI:29108"/>
    </ligand>
</feature>
<dbReference type="SUPFAM" id="SSF63433">
    <property type="entry name" value="Fumarylacetoacetate hydrolase, FAH, N-terminal domain"/>
    <property type="match status" value="1"/>
</dbReference>
<evidence type="ECO:0000256" key="12">
    <source>
        <dbReference type="PIRSR" id="PIRSR605959-2"/>
    </source>
</evidence>
<evidence type="ECO:0000256" key="13">
    <source>
        <dbReference type="PIRSR" id="PIRSR605959-3"/>
    </source>
</evidence>
<evidence type="ECO:0000313" key="17">
    <source>
        <dbReference type="Proteomes" id="UP000191040"/>
    </source>
</evidence>
<keyword evidence="6 16" id="KW-0378">Hydrolase</keyword>
<feature type="binding site" evidence="12">
    <location>
        <position position="318"/>
    </location>
    <ligand>
        <name>substrate</name>
    </ligand>
</feature>
<accession>A0A1T4YNB9</accession>
<keyword evidence="9" id="KW-0828">Tyrosine catabolism</keyword>
<sequence>MTEFTAGTLPYCSFTAPDLDGPHVGVGVGTRVLDVTALAPRVLPEYADLFTAGTLDALLAAGPDAWAAVRSALLEHVARSPATRPADDVRLLLPFTVADYVDFYASRHHATNVGRIFRPDGEPLTPNWDHLPIGYHGRAGTVVVSGTPVRRPSGQTRALDGSISFGASAKLDIEAEIGFVVGAGSELGEPVGVGAFEDHVFGVCVVNDWSARDIQAWEYVPLGPFLGKSFATSVSPWIVPWAALTDARIDPPAPHADLQEYLRPAGHGLDLELTVSVNGTVVSRPPFATMAWTPAQMLAHLTVNGASLRPGDLFASGTVSGPERDQLGSLLELTWNGTEPLKLDDGSERSFLLDGDRVTIAAAARTHDGRLLPLGEVDGVVA</sequence>
<feature type="binding site" evidence="12">
    <location>
        <position position="219"/>
    </location>
    <ligand>
        <name>substrate</name>
    </ligand>
</feature>
<dbReference type="GO" id="GO:0046872">
    <property type="term" value="F:metal ion binding"/>
    <property type="evidence" value="ECO:0007669"/>
    <property type="project" value="UniProtKB-KW"/>
</dbReference>
<dbReference type="GO" id="GO:1902000">
    <property type="term" value="P:homogentisate catabolic process"/>
    <property type="evidence" value="ECO:0007669"/>
    <property type="project" value="TreeGrafter"/>
</dbReference>
<dbReference type="GO" id="GO:0004334">
    <property type="term" value="F:fumarylacetoacetase activity"/>
    <property type="evidence" value="ECO:0007669"/>
    <property type="project" value="UniProtKB-EC"/>
</dbReference>
<evidence type="ECO:0000256" key="11">
    <source>
        <dbReference type="PIRSR" id="PIRSR605959-1"/>
    </source>
</evidence>
<evidence type="ECO:0000256" key="2">
    <source>
        <dbReference type="ARBA" id="ARBA00001946"/>
    </source>
</evidence>
<evidence type="ECO:0000256" key="7">
    <source>
        <dbReference type="ARBA" id="ARBA00022837"/>
    </source>
</evidence>
<evidence type="ECO:0000256" key="1">
    <source>
        <dbReference type="ARBA" id="ARBA00001913"/>
    </source>
</evidence>
<dbReference type="STRING" id="1736691.SAMN06295964_0216"/>
<dbReference type="Gene3D" id="2.30.30.230">
    <property type="entry name" value="Fumarylacetoacetase, N-terminal domain"/>
    <property type="match status" value="1"/>
</dbReference>
<dbReference type="InterPro" id="IPR036663">
    <property type="entry name" value="Fumarylacetoacetase_C_sf"/>
</dbReference>
<dbReference type="UniPathway" id="UPA00139">
    <property type="reaction ID" value="UER00341"/>
</dbReference>
<evidence type="ECO:0000256" key="8">
    <source>
        <dbReference type="ARBA" id="ARBA00022842"/>
    </source>
</evidence>
<feature type="binding site" evidence="13">
    <location>
        <position position="102"/>
    </location>
    <ligand>
        <name>Ca(2+)</name>
        <dbReference type="ChEBI" id="CHEBI:29108"/>
    </ligand>
</feature>
<organism evidence="16 17">
    <name type="scientific">Aeromicrobium choanae</name>
    <dbReference type="NCBI Taxonomy" id="1736691"/>
    <lineage>
        <taxon>Bacteria</taxon>
        <taxon>Bacillati</taxon>
        <taxon>Actinomycetota</taxon>
        <taxon>Actinomycetes</taxon>
        <taxon>Propionibacteriales</taxon>
        <taxon>Nocardioidaceae</taxon>
        <taxon>Aeromicrobium</taxon>
    </lineage>
</organism>
<evidence type="ECO:0000259" key="14">
    <source>
        <dbReference type="Pfam" id="PF01557"/>
    </source>
</evidence>
<evidence type="ECO:0000256" key="5">
    <source>
        <dbReference type="ARBA" id="ARBA00022723"/>
    </source>
</evidence>
<dbReference type="PANTHER" id="PTHR43069">
    <property type="entry name" value="FUMARYLACETOACETASE"/>
    <property type="match status" value="1"/>
</dbReference>
<evidence type="ECO:0000259" key="15">
    <source>
        <dbReference type="Pfam" id="PF09298"/>
    </source>
</evidence>
<dbReference type="Gene3D" id="3.90.850.10">
    <property type="entry name" value="Fumarylacetoacetase-like, C-terminal domain"/>
    <property type="match status" value="1"/>
</dbReference>
<reference evidence="17" key="1">
    <citation type="submission" date="2017-02" db="EMBL/GenBank/DDBJ databases">
        <authorList>
            <person name="Varghese N."/>
            <person name="Submissions S."/>
        </authorList>
    </citation>
    <scope>NUCLEOTIDE SEQUENCE [LARGE SCALE GENOMIC DNA]</scope>
    <source>
        <strain evidence="17">9H-4</strain>
    </source>
</reference>
<dbReference type="InterPro" id="IPR005959">
    <property type="entry name" value="Fumarylacetoacetase"/>
</dbReference>
<keyword evidence="17" id="KW-1185">Reference proteome</keyword>
<feature type="domain" description="Fumarylacetoacetase N-terminal" evidence="15">
    <location>
        <begin position="9"/>
        <end position="82"/>
    </location>
</feature>
<dbReference type="FunFam" id="3.90.850.10:FF:000011">
    <property type="entry name" value="Fumarylacetoacetase"/>
    <property type="match status" value="1"/>
</dbReference>
<feature type="binding site" evidence="13">
    <location>
        <position position="174"/>
    </location>
    <ligand>
        <name>Ca(2+)</name>
        <dbReference type="ChEBI" id="CHEBI:29108"/>
    </ligand>
</feature>
<dbReference type="NCBIfam" id="TIGR01266">
    <property type="entry name" value="fum_ac_acetase"/>
    <property type="match status" value="1"/>
</dbReference>
<dbReference type="Pfam" id="PF09298">
    <property type="entry name" value="FAA_hydrolase_N"/>
    <property type="match status" value="1"/>
</dbReference>
<dbReference type="GO" id="GO:0006559">
    <property type="term" value="P:L-phenylalanine catabolic process"/>
    <property type="evidence" value="ECO:0007669"/>
    <property type="project" value="UniProtKB-UniPathway"/>
</dbReference>
<keyword evidence="5 13" id="KW-0479">Metal-binding</keyword>
<feature type="binding site" evidence="12">
    <location>
        <position position="215"/>
    </location>
    <ligand>
        <name>substrate</name>
    </ligand>
</feature>
<comment type="cofactor">
    <cofactor evidence="1 13">
        <name>Ca(2+)</name>
        <dbReference type="ChEBI" id="CHEBI:29108"/>
    </cofactor>
</comment>
<evidence type="ECO:0000256" key="9">
    <source>
        <dbReference type="ARBA" id="ARBA00022878"/>
    </source>
</evidence>
<name>A0A1T4YNB9_9ACTN</name>
<feature type="binding site" evidence="13">
    <location>
        <position position="228"/>
    </location>
    <ligand>
        <name>Mg(2+)</name>
        <dbReference type="ChEBI" id="CHEBI:18420"/>
    </ligand>
</feature>
<dbReference type="EC" id="3.7.1.2" evidence="4"/>
<dbReference type="EMBL" id="LT796768">
    <property type="protein sequence ID" value="SKB03299.1"/>
    <property type="molecule type" value="Genomic_DNA"/>
</dbReference>
<dbReference type="InterPro" id="IPR011234">
    <property type="entry name" value="Fumarylacetoacetase-like_C"/>
</dbReference>